<organism evidence="2 3">
    <name type="scientific">Seminavis robusta</name>
    <dbReference type="NCBI Taxonomy" id="568900"/>
    <lineage>
        <taxon>Eukaryota</taxon>
        <taxon>Sar</taxon>
        <taxon>Stramenopiles</taxon>
        <taxon>Ochrophyta</taxon>
        <taxon>Bacillariophyta</taxon>
        <taxon>Bacillariophyceae</taxon>
        <taxon>Bacillariophycidae</taxon>
        <taxon>Naviculales</taxon>
        <taxon>Naviculaceae</taxon>
        <taxon>Seminavis</taxon>
    </lineage>
</organism>
<evidence type="ECO:0000313" key="3">
    <source>
        <dbReference type="Proteomes" id="UP001153069"/>
    </source>
</evidence>
<sequence>MFKGLPVHLQQQLQQQYQKEEWKTLLFDYWKESSYTEEVVAANELIQNALYSFGRMEEEYEIEEADRLLNQEAEQAQIRRQEEDQAARQDQQAALGLDDSLEENMMGNSG</sequence>
<dbReference type="Proteomes" id="UP001153069">
    <property type="component" value="Unassembled WGS sequence"/>
</dbReference>
<comment type="caution">
    <text evidence="2">The sequence shown here is derived from an EMBL/GenBank/DDBJ whole genome shotgun (WGS) entry which is preliminary data.</text>
</comment>
<reference evidence="2" key="1">
    <citation type="submission" date="2020-06" db="EMBL/GenBank/DDBJ databases">
        <authorList>
            <consortium name="Plant Systems Biology data submission"/>
        </authorList>
    </citation>
    <scope>NUCLEOTIDE SEQUENCE</scope>
    <source>
        <strain evidence="2">D6</strain>
    </source>
</reference>
<keyword evidence="3" id="KW-1185">Reference proteome</keyword>
<gene>
    <name evidence="2" type="ORF">SEMRO_1085_G239560.1</name>
</gene>
<accession>A0A9N8EKN4</accession>
<protein>
    <submittedName>
        <fullName evidence="2">Uncharacterized protein</fullName>
    </submittedName>
</protein>
<name>A0A9N8EKN4_9STRA</name>
<dbReference type="EMBL" id="CAICTM010001083">
    <property type="protein sequence ID" value="CAB9520235.1"/>
    <property type="molecule type" value="Genomic_DNA"/>
</dbReference>
<evidence type="ECO:0000313" key="2">
    <source>
        <dbReference type="EMBL" id="CAB9520235.1"/>
    </source>
</evidence>
<dbReference type="AlphaFoldDB" id="A0A9N8EKN4"/>
<evidence type="ECO:0000256" key="1">
    <source>
        <dbReference type="SAM" id="MobiDB-lite"/>
    </source>
</evidence>
<feature type="region of interest" description="Disordered" evidence="1">
    <location>
        <begin position="75"/>
        <end position="110"/>
    </location>
</feature>
<proteinExistence type="predicted"/>
<feature type="compositionally biased region" description="Basic and acidic residues" evidence="1">
    <location>
        <begin position="77"/>
        <end position="87"/>
    </location>
</feature>